<evidence type="ECO:0000256" key="1">
    <source>
        <dbReference type="ARBA" id="ARBA00022468"/>
    </source>
</evidence>
<dbReference type="PANTHER" id="PTHR15228:SF25">
    <property type="entry name" value="F-BAR DOMAIN-CONTAINING PROTEIN"/>
    <property type="match status" value="1"/>
</dbReference>
<keyword evidence="4" id="KW-1185">Reference proteome</keyword>
<dbReference type="SMART" id="SM00324">
    <property type="entry name" value="RhoGAP"/>
    <property type="match status" value="1"/>
</dbReference>
<dbReference type="InterPro" id="IPR000198">
    <property type="entry name" value="RhoGAP_dom"/>
</dbReference>
<protein>
    <recommendedName>
        <fullName evidence="2">Rho-GAP domain-containing protein</fullName>
    </recommendedName>
</protein>
<dbReference type="GO" id="GO:0005096">
    <property type="term" value="F:GTPase activator activity"/>
    <property type="evidence" value="ECO:0007669"/>
    <property type="project" value="UniProtKB-KW"/>
</dbReference>
<feature type="domain" description="Rho-GAP" evidence="2">
    <location>
        <begin position="58"/>
        <end position="253"/>
    </location>
</feature>
<dbReference type="RefSeq" id="XP_018227970.1">
    <property type="nucleotide sequence ID" value="XM_018375829.1"/>
</dbReference>
<dbReference type="InterPro" id="IPR008936">
    <property type="entry name" value="Rho_GTPase_activation_prot"/>
</dbReference>
<dbReference type="GO" id="GO:0032153">
    <property type="term" value="C:cell division site"/>
    <property type="evidence" value="ECO:0007669"/>
    <property type="project" value="UniProtKB-ARBA"/>
</dbReference>
<evidence type="ECO:0000259" key="2">
    <source>
        <dbReference type="PROSITE" id="PS50238"/>
    </source>
</evidence>
<comment type="caution">
    <text evidence="3">The sequence shown here is derived from an EMBL/GenBank/DDBJ whole genome shotgun (WGS) entry which is preliminary data.</text>
</comment>
<name>A0A0W4ZCY2_PNEJ7</name>
<dbReference type="GO" id="GO:0007165">
    <property type="term" value="P:signal transduction"/>
    <property type="evidence" value="ECO:0007669"/>
    <property type="project" value="InterPro"/>
</dbReference>
<keyword evidence="1" id="KW-0343">GTPase activation</keyword>
<dbReference type="AlphaFoldDB" id="A0A0W4ZCY2"/>
<dbReference type="GO" id="GO:0005938">
    <property type="term" value="C:cell cortex"/>
    <property type="evidence" value="ECO:0007669"/>
    <property type="project" value="TreeGrafter"/>
</dbReference>
<dbReference type="EMBL" id="LFWA01000018">
    <property type="protein sequence ID" value="KTW26267.1"/>
    <property type="molecule type" value="Genomic_DNA"/>
</dbReference>
<dbReference type="STRING" id="1408657.A0A0W4ZCY2"/>
<dbReference type="eggNOG" id="KOG2710">
    <property type="taxonomic scope" value="Eukaryota"/>
</dbReference>
<gene>
    <name evidence="3" type="ORF">T551_03566</name>
</gene>
<dbReference type="PROSITE" id="PS50238">
    <property type="entry name" value="RHOGAP"/>
    <property type="match status" value="1"/>
</dbReference>
<dbReference type="PANTHER" id="PTHR15228">
    <property type="entry name" value="SPERMATHECAL PHYSIOLOGY VARIANT"/>
    <property type="match status" value="1"/>
</dbReference>
<dbReference type="SUPFAM" id="SSF48350">
    <property type="entry name" value="GTPase activation domain, GAP"/>
    <property type="match status" value="1"/>
</dbReference>
<organism evidence="3 4">
    <name type="scientific">Pneumocystis jirovecii (strain RU7)</name>
    <name type="common">Human pneumocystis pneumonia agent</name>
    <dbReference type="NCBI Taxonomy" id="1408657"/>
    <lineage>
        <taxon>Eukaryota</taxon>
        <taxon>Fungi</taxon>
        <taxon>Dikarya</taxon>
        <taxon>Ascomycota</taxon>
        <taxon>Taphrinomycotina</taxon>
        <taxon>Pneumocystomycetes</taxon>
        <taxon>Pneumocystaceae</taxon>
        <taxon>Pneumocystis</taxon>
    </lineage>
</organism>
<accession>A0A0W4ZCY2</accession>
<evidence type="ECO:0000313" key="3">
    <source>
        <dbReference type="EMBL" id="KTW26267.1"/>
    </source>
</evidence>
<dbReference type="GeneID" id="28942084"/>
<reference evidence="4" key="1">
    <citation type="journal article" date="2016" name="Nat. Commun.">
        <title>Genome analysis of three Pneumocystis species reveals adaptation mechanisms to life exclusively in mammalian hosts.</title>
        <authorList>
            <person name="Ma L."/>
            <person name="Chen Z."/>
            <person name="Huang D.W."/>
            <person name="Kutty G."/>
            <person name="Ishihara M."/>
            <person name="Wang H."/>
            <person name="Abouelleil A."/>
            <person name="Bishop L."/>
            <person name="Davey E."/>
            <person name="Deng R."/>
            <person name="Deng X."/>
            <person name="Fan L."/>
            <person name="Fantoni G."/>
            <person name="Fitzgerald M."/>
            <person name="Gogineni E."/>
            <person name="Goldberg J.M."/>
            <person name="Handley G."/>
            <person name="Hu X."/>
            <person name="Huber C."/>
            <person name="Jiao X."/>
            <person name="Jones K."/>
            <person name="Levin J.Z."/>
            <person name="Liu Y."/>
            <person name="Macdonald P."/>
            <person name="Melnikov A."/>
            <person name="Raley C."/>
            <person name="Sassi M."/>
            <person name="Sherman B.T."/>
            <person name="Song X."/>
            <person name="Sykes S."/>
            <person name="Tran B."/>
            <person name="Walsh L."/>
            <person name="Xia Y."/>
            <person name="Yang J."/>
            <person name="Young S."/>
            <person name="Zeng Q."/>
            <person name="Zheng X."/>
            <person name="Stephens R."/>
            <person name="Nusbaum C."/>
            <person name="Birren B.W."/>
            <person name="Azadi P."/>
            <person name="Lempicki R.A."/>
            <person name="Cuomo C.A."/>
            <person name="Kovacs J.A."/>
        </authorList>
    </citation>
    <scope>NUCLEOTIDE SEQUENCE [LARGE SCALE GENOMIC DNA]</scope>
    <source>
        <strain evidence="4">RU7</strain>
    </source>
</reference>
<dbReference type="Proteomes" id="UP000053447">
    <property type="component" value="Unassembled WGS sequence"/>
</dbReference>
<dbReference type="InterPro" id="IPR051025">
    <property type="entry name" value="RhoGAP"/>
</dbReference>
<dbReference type="OrthoDB" id="3196451at2759"/>
<dbReference type="Pfam" id="PF00620">
    <property type="entry name" value="RhoGAP"/>
    <property type="match status" value="1"/>
</dbReference>
<dbReference type="VEuPathDB" id="FungiDB:T551_03566"/>
<proteinExistence type="predicted"/>
<dbReference type="GO" id="GO:0060237">
    <property type="term" value="P:regulation of fungal-type cell wall organization"/>
    <property type="evidence" value="ECO:0007669"/>
    <property type="project" value="TreeGrafter"/>
</dbReference>
<evidence type="ECO:0000313" key="4">
    <source>
        <dbReference type="Proteomes" id="UP000053447"/>
    </source>
</evidence>
<dbReference type="Gene3D" id="1.10.555.10">
    <property type="entry name" value="Rho GTPase activation protein"/>
    <property type="match status" value="1"/>
</dbReference>
<sequence length="513" mass="58365">MHEVAKETEELQGPSQKLSLLLWWRQFKYKQGWKKFVAEKTKGIFGVPLQISLRYANVAVSSTDSNGNSNVYGYIPIVVAKCGAFLKENAKSVEGIFRLNGSAKRCKELQTIFDSQPKYGMNINWDDFTVHDAASILRRYLNYLPEPIIPHRFYQAFRNPLRNEFYDEQDVILAYKGLIASLPLMNQQLLLYILDLLAAFASKSDENLMTVSNLSSIFQPGILSHPEHDMSPKEYYLSQNVVIFLISHQKHFSINTITSNSNLILLDDSENNNFLEASYATDSSKYAFKKKSNVLKKPLCTNPKFQNSCKNNDLKLEEFNSKKPFQFISRSNTLPSNSSRRINPCITNTLVSLKQNTLKSSKFSPRKLSINEDKIFKMKRENSYSTFGTSPDGSFIDSSSEIFKNTDSIYTLPSSLGSSSWFSRKFQKKILDKTLPMNISSSSLKTLGTYSSIFPFKLKTRRSFSSQSTHSVCHSRVNSIPSSIASEDRLSRDNSTFDNQIVKKGSVCDIYYV</sequence>